<dbReference type="AlphaFoldDB" id="A0A1R2B8Z9"/>
<keyword evidence="1" id="KW-0812">Transmembrane</keyword>
<evidence type="ECO:0000256" key="1">
    <source>
        <dbReference type="SAM" id="Phobius"/>
    </source>
</evidence>
<accession>A0A1R2B8Z9</accession>
<dbReference type="GO" id="GO:0005216">
    <property type="term" value="F:monoatomic ion channel activity"/>
    <property type="evidence" value="ECO:0007669"/>
    <property type="project" value="InterPro"/>
</dbReference>
<dbReference type="OrthoDB" id="284133at2759"/>
<dbReference type="InterPro" id="IPR013099">
    <property type="entry name" value="K_chnl_dom"/>
</dbReference>
<name>A0A1R2B8Z9_9CILI</name>
<comment type="caution">
    <text evidence="3">The sequence shown here is derived from an EMBL/GenBank/DDBJ whole genome shotgun (WGS) entry which is preliminary data.</text>
</comment>
<dbReference type="EMBL" id="MPUH01000835">
    <property type="protein sequence ID" value="OMJ73261.1"/>
    <property type="molecule type" value="Genomic_DNA"/>
</dbReference>
<sequence>MVKLRRWINNAIESETMKNASLILGSSRRMESEFLKRHTRKSFFPGNELIISKDESKSKLIIDGDSYIKVLWDIIVITLAVVLTYLIPYCISFNADYSKEFWRVVSSIFILDMILSFNTSYFSHGNRITNRSLNNFQIISRFIFILDMILSFNTSYFSHGNRITNRSLIAEKYLKGWFFIDFISSLPLENFCYDQLDNFSNTPEALSISNKKALRLLLLFKLLRIFKCKIFIFNVKDIFSLPLLHKLIGILTYFLAASLPLHIMTCLFNILYCNSLFETYENYDKLYIDNWTRYIRFFLRSIETMTSVGYGEFTVKTINEKILIMVLMALTSGMLGYFVGGFQSEIEKSNQIYYYFRDINNNLSIYKWLY</sequence>
<organism evidence="3 4">
    <name type="scientific">Stentor coeruleus</name>
    <dbReference type="NCBI Taxonomy" id="5963"/>
    <lineage>
        <taxon>Eukaryota</taxon>
        <taxon>Sar</taxon>
        <taxon>Alveolata</taxon>
        <taxon>Ciliophora</taxon>
        <taxon>Postciliodesmatophora</taxon>
        <taxon>Heterotrichea</taxon>
        <taxon>Heterotrichida</taxon>
        <taxon>Stentoridae</taxon>
        <taxon>Stentor</taxon>
    </lineage>
</organism>
<dbReference type="PANTHER" id="PTHR47823">
    <property type="entry name" value="ION_TRANS DOMAIN-CONTAINING PROTEIN"/>
    <property type="match status" value="1"/>
</dbReference>
<evidence type="ECO:0000313" key="3">
    <source>
        <dbReference type="EMBL" id="OMJ73261.1"/>
    </source>
</evidence>
<feature type="transmembrane region" description="Helical" evidence="1">
    <location>
        <begin position="247"/>
        <end position="272"/>
    </location>
</feature>
<dbReference type="Pfam" id="PF07885">
    <property type="entry name" value="Ion_trans_2"/>
    <property type="match status" value="1"/>
</dbReference>
<proteinExistence type="predicted"/>
<dbReference type="Gene3D" id="1.10.287.70">
    <property type="match status" value="1"/>
</dbReference>
<gene>
    <name evidence="3" type="ORF">SteCoe_28103</name>
</gene>
<keyword evidence="4" id="KW-1185">Reference proteome</keyword>
<dbReference type="SUPFAM" id="SSF81324">
    <property type="entry name" value="Voltage-gated potassium channels"/>
    <property type="match status" value="1"/>
</dbReference>
<keyword evidence="1" id="KW-1133">Transmembrane helix</keyword>
<feature type="transmembrane region" description="Helical" evidence="1">
    <location>
        <begin position="213"/>
        <end position="235"/>
    </location>
</feature>
<feature type="transmembrane region" description="Helical" evidence="1">
    <location>
        <begin position="322"/>
        <end position="342"/>
    </location>
</feature>
<dbReference type="GO" id="GO:0016020">
    <property type="term" value="C:membrane"/>
    <property type="evidence" value="ECO:0007669"/>
    <property type="project" value="UniProtKB-SubCell"/>
</dbReference>
<protein>
    <recommendedName>
        <fullName evidence="2">Potassium channel domain-containing protein</fullName>
    </recommendedName>
</protein>
<feature type="transmembrane region" description="Helical" evidence="1">
    <location>
        <begin position="101"/>
        <end position="117"/>
    </location>
</feature>
<reference evidence="3 4" key="1">
    <citation type="submission" date="2016-11" db="EMBL/GenBank/DDBJ databases">
        <title>The macronuclear genome of Stentor coeruleus: a giant cell with tiny introns.</title>
        <authorList>
            <person name="Slabodnick M."/>
            <person name="Ruby J.G."/>
            <person name="Reiff S.B."/>
            <person name="Swart E.C."/>
            <person name="Gosai S."/>
            <person name="Prabakaran S."/>
            <person name="Witkowska E."/>
            <person name="Larue G.E."/>
            <person name="Fisher S."/>
            <person name="Freeman R.M."/>
            <person name="Gunawardena J."/>
            <person name="Chu W."/>
            <person name="Stover N.A."/>
            <person name="Gregory B.D."/>
            <person name="Nowacki M."/>
            <person name="Derisi J."/>
            <person name="Roy S.W."/>
            <person name="Marshall W.F."/>
            <person name="Sood P."/>
        </authorList>
    </citation>
    <scope>NUCLEOTIDE SEQUENCE [LARGE SCALE GENOMIC DNA]</scope>
    <source>
        <strain evidence="3">WM001</strain>
    </source>
</reference>
<dbReference type="PANTHER" id="PTHR47823:SF9">
    <property type="entry name" value="CHROMOSOME UNDETERMINED SCAFFOLD_10, WHOLE GENOME SHOTGUN SEQUENCE"/>
    <property type="match status" value="1"/>
</dbReference>
<keyword evidence="1" id="KW-0472">Membrane</keyword>
<dbReference type="Proteomes" id="UP000187209">
    <property type="component" value="Unassembled WGS sequence"/>
</dbReference>
<feature type="transmembrane region" description="Helical" evidence="1">
    <location>
        <begin position="138"/>
        <end position="158"/>
    </location>
</feature>
<feature type="domain" description="Potassium channel" evidence="2">
    <location>
        <begin position="289"/>
        <end position="346"/>
    </location>
</feature>
<evidence type="ECO:0000259" key="2">
    <source>
        <dbReference type="Pfam" id="PF07885"/>
    </source>
</evidence>
<feature type="transmembrane region" description="Helical" evidence="1">
    <location>
        <begin position="70"/>
        <end position="89"/>
    </location>
</feature>
<evidence type="ECO:0000313" key="4">
    <source>
        <dbReference type="Proteomes" id="UP000187209"/>
    </source>
</evidence>